<dbReference type="RefSeq" id="WP_162414993.1">
    <property type="nucleotide sequence ID" value="NZ_JAHQXE010000007.1"/>
</dbReference>
<dbReference type="EMBL" id="JAHQXE010000007">
    <property type="protein sequence ID" value="MBV0903845.1"/>
    <property type="molecule type" value="Genomic_DNA"/>
</dbReference>
<protein>
    <submittedName>
        <fullName evidence="1">Uncharacterized protein</fullName>
    </submittedName>
</protein>
<name>A0AA41G3W1_9EURY</name>
<evidence type="ECO:0000313" key="1">
    <source>
        <dbReference type="EMBL" id="MBV0903845.1"/>
    </source>
</evidence>
<dbReference type="PROSITE" id="PS51257">
    <property type="entry name" value="PROKAR_LIPOPROTEIN"/>
    <property type="match status" value="1"/>
</dbReference>
<dbReference type="Proteomes" id="UP001166304">
    <property type="component" value="Unassembled WGS sequence"/>
</dbReference>
<accession>A0AA41G3W1</accession>
<gene>
    <name evidence="1" type="ORF">KTS37_18840</name>
</gene>
<comment type="caution">
    <text evidence="1">The sequence shown here is derived from an EMBL/GenBank/DDBJ whole genome shotgun (WGS) entry which is preliminary data.</text>
</comment>
<dbReference type="AlphaFoldDB" id="A0AA41G3W1"/>
<organism evidence="1 2">
    <name type="scientific">Haloarcula salina</name>
    <dbReference type="NCBI Taxonomy" id="1429914"/>
    <lineage>
        <taxon>Archaea</taxon>
        <taxon>Methanobacteriati</taxon>
        <taxon>Methanobacteriota</taxon>
        <taxon>Stenosarchaea group</taxon>
        <taxon>Halobacteria</taxon>
        <taxon>Halobacteriales</taxon>
        <taxon>Haloarculaceae</taxon>
        <taxon>Haloarcula</taxon>
    </lineage>
</organism>
<sequence>MYTRRQVLSGAAVGGAAALGGCFGVFGADHAAYSTAGDTVEGVDYDSIQARAREAGYTVDGPYYVNAKREIGRELTVPALTEQFGTDARVVLTQFTYSATRFFEVDFTVSDGGVRLAFFDDALDFEQPFRPTNLPPDDWLGEQFALLFDLSSAAATGLVADVKSAAAGTSDHFLTHRVDRETDLAAVHGAFAERATSVTTSETLGDGWATQTYADESGEFGQFSVVVPSVRIVTTDAGHEYVVKLDRLGGLWLLVTLEPGDTIPEDEYRSVFRRMFEAVGLPAERVDEYEFEYTPSNW</sequence>
<reference evidence="1" key="1">
    <citation type="submission" date="2021-06" db="EMBL/GenBank/DDBJ databases">
        <title>New haloarchaea isolates fom saline soil.</title>
        <authorList>
            <person name="Duran-Viseras A."/>
            <person name="Sanchez-Porro C.S."/>
            <person name="Ventosa A."/>
        </authorList>
    </citation>
    <scope>NUCLEOTIDE SEQUENCE</scope>
    <source>
        <strain evidence="1">JCM 18369</strain>
    </source>
</reference>
<dbReference type="InterPro" id="IPR006311">
    <property type="entry name" value="TAT_signal"/>
</dbReference>
<proteinExistence type="predicted"/>
<keyword evidence="2" id="KW-1185">Reference proteome</keyword>
<dbReference type="PROSITE" id="PS51318">
    <property type="entry name" value="TAT"/>
    <property type="match status" value="1"/>
</dbReference>
<evidence type="ECO:0000313" key="2">
    <source>
        <dbReference type="Proteomes" id="UP001166304"/>
    </source>
</evidence>